<organism evidence="2 3">
    <name type="scientific">Brachionus plicatilis</name>
    <name type="common">Marine rotifer</name>
    <name type="synonym">Brachionus muelleri</name>
    <dbReference type="NCBI Taxonomy" id="10195"/>
    <lineage>
        <taxon>Eukaryota</taxon>
        <taxon>Metazoa</taxon>
        <taxon>Spiralia</taxon>
        <taxon>Gnathifera</taxon>
        <taxon>Rotifera</taxon>
        <taxon>Eurotatoria</taxon>
        <taxon>Monogononta</taxon>
        <taxon>Pseudotrocha</taxon>
        <taxon>Ploima</taxon>
        <taxon>Brachionidae</taxon>
        <taxon>Brachionus</taxon>
    </lineage>
</organism>
<dbReference type="InterPro" id="IPR000157">
    <property type="entry name" value="TIR_dom"/>
</dbReference>
<sequence length="286" mass="32770">MACYIVLAKTAEEDEISKFPNLIKIIPNIILIVNKIAVNLETNKNISRTYLQVNEQTTEHVSQISISSTLWHLIELLDALYSMAVNDSIKETIYFEYKMNECLRKLIFFGNQAEKSHAVRLLWQLCFNSKISQSVFTDSELIKTIEANSSNSDNSENLRANCKGCMWIINGKNDAHLSEEIKELESVKCELNHIMISYNRDSRDLCLKIKQDLEKIGQNVWIDVENIHGSSLEAMAKAVENSKCVLMCMTEKYKQSTNCRAEAEYAFQLNKPIIPLIMQKNYKPNG</sequence>
<dbReference type="EMBL" id="REGN01013662">
    <property type="protein sequence ID" value="RMZ93632.1"/>
    <property type="molecule type" value="Genomic_DNA"/>
</dbReference>
<dbReference type="Pfam" id="PF13676">
    <property type="entry name" value="TIR_2"/>
    <property type="match status" value="1"/>
</dbReference>
<protein>
    <recommendedName>
        <fullName evidence="1">TIR domain-containing protein</fullName>
    </recommendedName>
</protein>
<gene>
    <name evidence="2" type="ORF">BpHYR1_018601</name>
</gene>
<dbReference type="Proteomes" id="UP000276133">
    <property type="component" value="Unassembled WGS sequence"/>
</dbReference>
<dbReference type="InterPro" id="IPR035897">
    <property type="entry name" value="Toll_tir_struct_dom_sf"/>
</dbReference>
<feature type="non-terminal residue" evidence="2">
    <location>
        <position position="286"/>
    </location>
</feature>
<evidence type="ECO:0000259" key="1">
    <source>
        <dbReference type="Pfam" id="PF13676"/>
    </source>
</evidence>
<evidence type="ECO:0000313" key="3">
    <source>
        <dbReference type="Proteomes" id="UP000276133"/>
    </source>
</evidence>
<feature type="domain" description="TIR" evidence="1">
    <location>
        <begin position="194"/>
        <end position="280"/>
    </location>
</feature>
<dbReference type="Gene3D" id="3.40.50.10140">
    <property type="entry name" value="Toll/interleukin-1 receptor homology (TIR) domain"/>
    <property type="match status" value="1"/>
</dbReference>
<dbReference type="SUPFAM" id="SSF48371">
    <property type="entry name" value="ARM repeat"/>
    <property type="match status" value="1"/>
</dbReference>
<name>A0A3M7P3J1_BRAPC</name>
<dbReference type="GO" id="GO:0007165">
    <property type="term" value="P:signal transduction"/>
    <property type="evidence" value="ECO:0007669"/>
    <property type="project" value="InterPro"/>
</dbReference>
<dbReference type="InterPro" id="IPR016024">
    <property type="entry name" value="ARM-type_fold"/>
</dbReference>
<accession>A0A3M7P3J1</accession>
<dbReference type="PANTHER" id="PTHR46270:SF2">
    <property type="entry name" value="TIR DOMAIN-CONTAINING PROTEIN"/>
    <property type="match status" value="1"/>
</dbReference>
<dbReference type="AlphaFoldDB" id="A0A3M7P3J1"/>
<proteinExistence type="predicted"/>
<dbReference type="STRING" id="10195.A0A3M7P3J1"/>
<evidence type="ECO:0000313" key="2">
    <source>
        <dbReference type="EMBL" id="RMZ93632.1"/>
    </source>
</evidence>
<comment type="caution">
    <text evidence="2">The sequence shown here is derived from an EMBL/GenBank/DDBJ whole genome shotgun (WGS) entry which is preliminary data.</text>
</comment>
<dbReference type="OrthoDB" id="9978456at2759"/>
<reference evidence="2 3" key="1">
    <citation type="journal article" date="2018" name="Sci. Rep.">
        <title>Genomic signatures of local adaptation to the degree of environmental predictability in rotifers.</title>
        <authorList>
            <person name="Franch-Gras L."/>
            <person name="Hahn C."/>
            <person name="Garcia-Roger E.M."/>
            <person name="Carmona M.J."/>
            <person name="Serra M."/>
            <person name="Gomez A."/>
        </authorList>
    </citation>
    <scope>NUCLEOTIDE SEQUENCE [LARGE SCALE GENOMIC DNA]</scope>
    <source>
        <strain evidence="2">HYR1</strain>
    </source>
</reference>
<dbReference type="SUPFAM" id="SSF52200">
    <property type="entry name" value="Toll/Interleukin receptor TIR domain"/>
    <property type="match status" value="1"/>
</dbReference>
<keyword evidence="3" id="KW-1185">Reference proteome</keyword>
<dbReference type="PANTHER" id="PTHR46270">
    <property type="entry name" value="ARMADILLO-TYPE FOLD-RELATED"/>
    <property type="match status" value="1"/>
</dbReference>